<evidence type="ECO:0000256" key="1">
    <source>
        <dbReference type="ARBA" id="ARBA00022676"/>
    </source>
</evidence>
<protein>
    <submittedName>
        <fullName evidence="3">ADP-heptose--LPS heptosyltransferase</fullName>
    </submittedName>
</protein>
<comment type="caution">
    <text evidence="3">The sequence shown here is derived from an EMBL/GenBank/DDBJ whole genome shotgun (WGS) entry which is preliminary data.</text>
</comment>
<dbReference type="RefSeq" id="WP_130020445.1">
    <property type="nucleotide sequence ID" value="NZ_SEWF01000009.1"/>
</dbReference>
<dbReference type="Pfam" id="PF01075">
    <property type="entry name" value="Glyco_transf_9"/>
    <property type="match status" value="1"/>
</dbReference>
<dbReference type="Proteomes" id="UP000293162">
    <property type="component" value="Unassembled WGS sequence"/>
</dbReference>
<dbReference type="InterPro" id="IPR002201">
    <property type="entry name" value="Glyco_trans_9"/>
</dbReference>
<evidence type="ECO:0000313" key="3">
    <source>
        <dbReference type="EMBL" id="RYU96154.1"/>
    </source>
</evidence>
<evidence type="ECO:0000256" key="2">
    <source>
        <dbReference type="ARBA" id="ARBA00022679"/>
    </source>
</evidence>
<dbReference type="OrthoDB" id="642366at2"/>
<dbReference type="PANTHER" id="PTHR30160">
    <property type="entry name" value="TETRAACYLDISACCHARIDE 4'-KINASE-RELATED"/>
    <property type="match status" value="1"/>
</dbReference>
<sequence length="346" mass="39724">MQKFIALWQHRYRKYTHLLKVYLHFLKVYCRILLLKIRFLGKRKIVGIILTQQFGDIVAGEPISRQIRNQHPDAYILWIVKPVFRELLENNLSLDGIVEEFCANQRRLLIHSGVFDILYNLQFRNNSYCPVCEVYVENPVADAKDITIHNYYFQGNLLTVQQKIAGLPTEDLAPNLFITDNHRARIDGLQLPDNYIVVHGQSVQNSRNWDSQKWEQLIQYLIDKTDLSIVEVGLSSDLTVKNKRYINLCGELNLLETAEVIRRAKLFIGIDSGPAHLANAVGTFGVIMIGKLNDFINHIPYSGKYKSGENALIVRNTQGPSSEIPIEEVITAIQQNHLIPFIHHLG</sequence>
<keyword evidence="2 3" id="KW-0808">Transferase</keyword>
<reference evidence="3 4" key="1">
    <citation type="submission" date="2019-02" db="EMBL/GenBank/DDBJ databases">
        <title>Bacterial novel species Emticicia sp. 17J42-9 isolated from soil.</title>
        <authorList>
            <person name="Jung H.-Y."/>
        </authorList>
    </citation>
    <scope>NUCLEOTIDE SEQUENCE [LARGE SCALE GENOMIC DNA]</scope>
    <source>
        <strain evidence="3 4">17J42-9</strain>
    </source>
</reference>
<proteinExistence type="predicted"/>
<keyword evidence="1" id="KW-0328">Glycosyltransferase</keyword>
<dbReference type="InterPro" id="IPR051199">
    <property type="entry name" value="LPS_LOS_Heptosyltrfase"/>
</dbReference>
<name>A0A4Q5M1N3_9BACT</name>
<dbReference type="EMBL" id="SEWF01000009">
    <property type="protein sequence ID" value="RYU96154.1"/>
    <property type="molecule type" value="Genomic_DNA"/>
</dbReference>
<dbReference type="SUPFAM" id="SSF53756">
    <property type="entry name" value="UDP-Glycosyltransferase/glycogen phosphorylase"/>
    <property type="match status" value="1"/>
</dbReference>
<evidence type="ECO:0000313" key="4">
    <source>
        <dbReference type="Proteomes" id="UP000293162"/>
    </source>
</evidence>
<dbReference type="Gene3D" id="3.40.50.2000">
    <property type="entry name" value="Glycogen Phosphorylase B"/>
    <property type="match status" value="2"/>
</dbReference>
<dbReference type="AlphaFoldDB" id="A0A4Q5M1N3"/>
<organism evidence="3 4">
    <name type="scientific">Emticicia agri</name>
    <dbReference type="NCBI Taxonomy" id="2492393"/>
    <lineage>
        <taxon>Bacteria</taxon>
        <taxon>Pseudomonadati</taxon>
        <taxon>Bacteroidota</taxon>
        <taxon>Cytophagia</taxon>
        <taxon>Cytophagales</taxon>
        <taxon>Leadbetterellaceae</taxon>
        <taxon>Emticicia</taxon>
    </lineage>
</organism>
<keyword evidence="4" id="KW-1185">Reference proteome</keyword>
<dbReference type="GO" id="GO:0009244">
    <property type="term" value="P:lipopolysaccharide core region biosynthetic process"/>
    <property type="evidence" value="ECO:0007669"/>
    <property type="project" value="TreeGrafter"/>
</dbReference>
<dbReference type="GO" id="GO:0008713">
    <property type="term" value="F:ADP-heptose-lipopolysaccharide heptosyltransferase activity"/>
    <property type="evidence" value="ECO:0007669"/>
    <property type="project" value="TreeGrafter"/>
</dbReference>
<accession>A0A4Q5M1N3</accession>
<dbReference type="PANTHER" id="PTHR30160:SF1">
    <property type="entry name" value="LIPOPOLYSACCHARIDE 1,2-N-ACETYLGLUCOSAMINETRANSFERASE-RELATED"/>
    <property type="match status" value="1"/>
</dbReference>
<dbReference type="GO" id="GO:0005829">
    <property type="term" value="C:cytosol"/>
    <property type="evidence" value="ECO:0007669"/>
    <property type="project" value="TreeGrafter"/>
</dbReference>
<dbReference type="CDD" id="cd03789">
    <property type="entry name" value="GT9_LPS_heptosyltransferase"/>
    <property type="match status" value="1"/>
</dbReference>
<gene>
    <name evidence="3" type="ORF">EWM59_08055</name>
</gene>